<evidence type="ECO:0000313" key="2">
    <source>
        <dbReference type="EMBL" id="PIH09192.1"/>
    </source>
</evidence>
<dbReference type="EMBL" id="PEJG01000027">
    <property type="protein sequence ID" value="PIH09192.1"/>
    <property type="molecule type" value="Genomic_DNA"/>
</dbReference>
<dbReference type="Proteomes" id="UP000228502">
    <property type="component" value="Unassembled WGS sequence"/>
</dbReference>
<evidence type="ECO:0000256" key="1">
    <source>
        <dbReference type="SAM" id="Phobius"/>
    </source>
</evidence>
<proteinExistence type="predicted"/>
<sequence>MENGIYQFYFSISISFTIFNIGMISNDKIKADSKIRKIFISLKNIKSITYPKIQNMIKRQIK</sequence>
<keyword evidence="1" id="KW-1133">Transmembrane helix</keyword>
<gene>
    <name evidence="2" type="ORF">CTJ08_12280</name>
</gene>
<protein>
    <submittedName>
        <fullName evidence="2">Uncharacterized protein</fullName>
    </submittedName>
</protein>
<keyword evidence="1" id="KW-0472">Membrane</keyword>
<name>A0AAE5QX64_STAEP</name>
<comment type="caution">
    <text evidence="2">The sequence shown here is derived from an EMBL/GenBank/DDBJ whole genome shotgun (WGS) entry which is preliminary data.</text>
</comment>
<dbReference type="AlphaFoldDB" id="A0AAE5QX64"/>
<organism evidence="2 3">
    <name type="scientific">Staphylococcus epidermidis</name>
    <dbReference type="NCBI Taxonomy" id="1282"/>
    <lineage>
        <taxon>Bacteria</taxon>
        <taxon>Bacillati</taxon>
        <taxon>Bacillota</taxon>
        <taxon>Bacilli</taxon>
        <taxon>Bacillales</taxon>
        <taxon>Staphylococcaceae</taxon>
        <taxon>Staphylococcus</taxon>
    </lineage>
</organism>
<evidence type="ECO:0000313" key="3">
    <source>
        <dbReference type="Proteomes" id="UP000228502"/>
    </source>
</evidence>
<feature type="transmembrane region" description="Helical" evidence="1">
    <location>
        <begin position="6"/>
        <end position="26"/>
    </location>
</feature>
<accession>A0AAE5QX64</accession>
<keyword evidence="1" id="KW-0812">Transmembrane</keyword>
<reference evidence="2 3" key="1">
    <citation type="submission" date="2017-10" db="EMBL/GenBank/DDBJ databases">
        <title>genome sequences of Staph epi in chlorhexidine trial.</title>
        <authorList>
            <person name="Greninger A.L."/>
            <person name="Addetia A."/>
            <person name="Qin X."/>
            <person name="Zerr D."/>
        </authorList>
    </citation>
    <scope>NUCLEOTIDE SEQUENCE [LARGE SCALE GENOMIC DNA]</scope>
    <source>
        <strain evidence="2 3">SCH-17</strain>
    </source>
</reference>